<organism evidence="1">
    <name type="scientific">marine metagenome</name>
    <dbReference type="NCBI Taxonomy" id="408172"/>
    <lineage>
        <taxon>unclassified sequences</taxon>
        <taxon>metagenomes</taxon>
        <taxon>ecological metagenomes</taxon>
    </lineage>
</organism>
<name>A0A381UIS2_9ZZZZ</name>
<accession>A0A381UIS2</accession>
<dbReference type="InterPro" id="IPR029046">
    <property type="entry name" value="LolA/LolB/LppX"/>
</dbReference>
<reference evidence="1" key="1">
    <citation type="submission" date="2018-05" db="EMBL/GenBank/DDBJ databases">
        <authorList>
            <person name="Lanie J.A."/>
            <person name="Ng W.-L."/>
            <person name="Kazmierczak K.M."/>
            <person name="Andrzejewski T.M."/>
            <person name="Davidsen T.M."/>
            <person name="Wayne K.J."/>
            <person name="Tettelin H."/>
            <person name="Glass J.I."/>
            <person name="Rusch D."/>
            <person name="Podicherti R."/>
            <person name="Tsui H.-C.T."/>
            <person name="Winkler M.E."/>
        </authorList>
    </citation>
    <scope>NUCLEOTIDE SEQUENCE</scope>
</reference>
<protein>
    <recommendedName>
        <fullName evidence="2">Outer membrane lipoprotein carrier protein LolA</fullName>
    </recommendedName>
</protein>
<sequence length="180" mass="20611">MCFASNPIDGWIDEHKNILNEDIKSVSFQLKIETQYYPGQNDTLIPGKITVGKKNKFRFEIGPRTVVSDGKVWKSYDSRTDQIFIQEPDKQLEKSLFSWVKIKKIKALPVKQKKDGGYQIKLLGKGNDVRAYFNPNTNNLKSIVIIQGDMRSELSHITLVMEKNLNLEIGNESSSSFDLR</sequence>
<dbReference type="EMBL" id="UINC01006529">
    <property type="protein sequence ID" value="SVA28082.1"/>
    <property type="molecule type" value="Genomic_DNA"/>
</dbReference>
<evidence type="ECO:0008006" key="2">
    <source>
        <dbReference type="Google" id="ProtNLM"/>
    </source>
</evidence>
<proteinExistence type="predicted"/>
<evidence type="ECO:0000313" key="1">
    <source>
        <dbReference type="EMBL" id="SVA28082.1"/>
    </source>
</evidence>
<dbReference type="SUPFAM" id="SSF89392">
    <property type="entry name" value="Prokaryotic lipoproteins and lipoprotein localization factors"/>
    <property type="match status" value="1"/>
</dbReference>
<dbReference type="Gene3D" id="2.50.20.10">
    <property type="entry name" value="Lipoprotein localisation LolA/LolB/LppX"/>
    <property type="match status" value="1"/>
</dbReference>
<gene>
    <name evidence="1" type="ORF">METZ01_LOCUS80936</name>
</gene>
<dbReference type="AlphaFoldDB" id="A0A381UIS2"/>